<dbReference type="Proteomes" id="UP000270296">
    <property type="component" value="Unassembled WGS sequence"/>
</dbReference>
<evidence type="ECO:0000313" key="2">
    <source>
        <dbReference type="Proteomes" id="UP000270296"/>
    </source>
</evidence>
<keyword evidence="2" id="KW-1185">Reference proteome</keyword>
<reference evidence="1 2" key="2">
    <citation type="submission" date="2018-11" db="EMBL/GenBank/DDBJ databases">
        <authorList>
            <consortium name="Pathogen Informatics"/>
        </authorList>
    </citation>
    <scope>NUCLEOTIDE SEQUENCE [LARGE SCALE GENOMIC DNA]</scope>
</reference>
<reference evidence="3" key="1">
    <citation type="submission" date="2016-06" db="UniProtKB">
        <authorList>
            <consortium name="WormBaseParasite"/>
        </authorList>
    </citation>
    <scope>IDENTIFICATION</scope>
</reference>
<organism evidence="3">
    <name type="scientific">Soboliphyme baturini</name>
    <dbReference type="NCBI Taxonomy" id="241478"/>
    <lineage>
        <taxon>Eukaryota</taxon>
        <taxon>Metazoa</taxon>
        <taxon>Ecdysozoa</taxon>
        <taxon>Nematoda</taxon>
        <taxon>Enoplea</taxon>
        <taxon>Dorylaimia</taxon>
        <taxon>Dioctophymatida</taxon>
        <taxon>Dioctophymatoidea</taxon>
        <taxon>Soboliphymatidae</taxon>
        <taxon>Soboliphyme</taxon>
    </lineage>
</organism>
<protein>
    <submittedName>
        <fullName evidence="1 3">Uncharacterized protein</fullName>
    </submittedName>
</protein>
<proteinExistence type="predicted"/>
<gene>
    <name evidence="1" type="ORF">SBAD_LOCUS4083</name>
</gene>
<dbReference type="AlphaFoldDB" id="A0A183IKD7"/>
<evidence type="ECO:0000313" key="3">
    <source>
        <dbReference type="WBParaSite" id="SBAD_0000426401-mRNA-1"/>
    </source>
</evidence>
<accession>A0A183IKD7</accession>
<evidence type="ECO:0000313" key="1">
    <source>
        <dbReference type="EMBL" id="VDP03330.1"/>
    </source>
</evidence>
<sequence>MGETSVGRTHAVSNDRTYRSMWRRRCVPRSPPQACYYYTLGSGAAPDCTIHLCPTVVAEIVTVGRTARLPDRPTDEPHRLAARSHIVVFQVRAARSTVVREVLPRAAKKFARANASV</sequence>
<dbReference type="EMBL" id="UZAM01008117">
    <property type="protein sequence ID" value="VDP03330.1"/>
    <property type="molecule type" value="Genomic_DNA"/>
</dbReference>
<dbReference type="WBParaSite" id="SBAD_0000426401-mRNA-1">
    <property type="protein sequence ID" value="SBAD_0000426401-mRNA-1"/>
    <property type="gene ID" value="SBAD_0000426401"/>
</dbReference>
<name>A0A183IKD7_9BILA</name>